<sequence length="42" mass="4528">MLSSAKLNVDAVVSIPSTAALHANFIILVSPYILDTQLIFKL</sequence>
<evidence type="ECO:0000313" key="3">
    <source>
        <dbReference type="Proteomes" id="UP000430404"/>
    </source>
</evidence>
<dbReference type="EMBL" id="CABWKZ010000022">
    <property type="protein sequence ID" value="VXA56477.1"/>
    <property type="molecule type" value="Genomic_DNA"/>
</dbReference>
<proteinExistence type="predicted"/>
<keyword evidence="1" id="KW-1133">Transmembrane helix</keyword>
<gene>
    <name evidence="2" type="ORF">ACI8B_290179</name>
</gene>
<feature type="transmembrane region" description="Helical" evidence="1">
    <location>
        <begin position="12"/>
        <end position="34"/>
    </location>
</feature>
<evidence type="ECO:0000313" key="2">
    <source>
        <dbReference type="EMBL" id="VXA56477.1"/>
    </source>
</evidence>
<keyword evidence="1" id="KW-0812">Transmembrane</keyword>
<organism evidence="2 3">
    <name type="scientific">Acinetobacter proteolyticus</name>
    <dbReference type="NCBI Taxonomy" id="1776741"/>
    <lineage>
        <taxon>Bacteria</taxon>
        <taxon>Pseudomonadati</taxon>
        <taxon>Pseudomonadota</taxon>
        <taxon>Gammaproteobacteria</taxon>
        <taxon>Moraxellales</taxon>
        <taxon>Moraxellaceae</taxon>
        <taxon>Acinetobacter</taxon>
    </lineage>
</organism>
<accession>A0A653K7N0</accession>
<dbReference type="Proteomes" id="UP000430404">
    <property type="component" value="Unassembled WGS sequence"/>
</dbReference>
<protein>
    <submittedName>
        <fullName evidence="2">Uncharacterized protein</fullName>
    </submittedName>
</protein>
<reference evidence="2 3" key="1">
    <citation type="submission" date="2019-10" db="EMBL/GenBank/DDBJ databases">
        <authorList>
            <person name="Karimi E."/>
        </authorList>
    </citation>
    <scope>NUCLEOTIDE SEQUENCE [LARGE SCALE GENOMIC DNA]</scope>
    <source>
        <strain evidence="2">Acinetobacter sp. 8BE</strain>
    </source>
</reference>
<dbReference type="AlphaFoldDB" id="A0A653K7N0"/>
<keyword evidence="1" id="KW-0472">Membrane</keyword>
<evidence type="ECO:0000256" key="1">
    <source>
        <dbReference type="SAM" id="Phobius"/>
    </source>
</evidence>
<name>A0A653K7N0_9GAMM</name>